<comment type="similarity">
    <text evidence="3 10">Belongs to the glycosyl hydrolase 2 family.</text>
</comment>
<reference evidence="11 12" key="1">
    <citation type="journal article" date="2019" name="Nat. Med.">
        <title>A library of human gut bacterial isolates paired with longitudinal multiomics data enables mechanistic microbiome research.</title>
        <authorList>
            <person name="Poyet M."/>
            <person name="Groussin M."/>
            <person name="Gibbons S.M."/>
            <person name="Avila-Pacheco J."/>
            <person name="Jiang X."/>
            <person name="Kearney S.M."/>
            <person name="Perrotta A.R."/>
            <person name="Berdy B."/>
            <person name="Zhao S."/>
            <person name="Lieberman T.D."/>
            <person name="Swanson P.K."/>
            <person name="Smith M."/>
            <person name="Roesemann S."/>
            <person name="Alexander J.E."/>
            <person name="Rich S.A."/>
            <person name="Livny J."/>
            <person name="Vlamakis H."/>
            <person name="Clish C."/>
            <person name="Bullock K."/>
            <person name="Deik A."/>
            <person name="Scott J."/>
            <person name="Pierce K.A."/>
            <person name="Xavier R.J."/>
            <person name="Alm E.J."/>
        </authorList>
    </citation>
    <scope>NUCLEOTIDE SEQUENCE [LARGE SCALE GENOMIC DNA]</scope>
    <source>
        <strain evidence="11 12">BIOML-A188</strain>
    </source>
</reference>
<dbReference type="InterPro" id="IPR036156">
    <property type="entry name" value="Beta-gal/glucu_dom_sf"/>
</dbReference>
<keyword evidence="8 10" id="KW-0326">Glycosidase</keyword>
<dbReference type="PRINTS" id="PR00132">
    <property type="entry name" value="GLHYDRLASE2"/>
</dbReference>
<evidence type="ECO:0000256" key="1">
    <source>
        <dbReference type="ARBA" id="ARBA00001412"/>
    </source>
</evidence>
<dbReference type="Pfam" id="PF02929">
    <property type="entry name" value="Bgal_small_N"/>
    <property type="match status" value="1"/>
</dbReference>
<dbReference type="AlphaFoldDB" id="A0A139KRX4"/>
<dbReference type="Gene3D" id="3.20.20.80">
    <property type="entry name" value="Glycosidases"/>
    <property type="match status" value="1"/>
</dbReference>
<dbReference type="SUPFAM" id="SSF49303">
    <property type="entry name" value="beta-Galactosidase/glucuronidase domain"/>
    <property type="match status" value="2"/>
</dbReference>
<comment type="cofactor">
    <cofactor evidence="2">
        <name>Ca(2+)</name>
        <dbReference type="ChEBI" id="CHEBI:29108"/>
    </cofactor>
</comment>
<dbReference type="Gene3D" id="2.60.120.260">
    <property type="entry name" value="Galactose-binding domain-like"/>
    <property type="match status" value="1"/>
</dbReference>
<comment type="caution">
    <text evidence="11">The sequence shown here is derived from an EMBL/GenBank/DDBJ whole genome shotgun (WGS) entry which is preliminary data.</text>
</comment>
<name>A0A139KRX4_BACT4</name>
<dbReference type="GO" id="GO:0009341">
    <property type="term" value="C:beta-galactosidase complex"/>
    <property type="evidence" value="ECO:0007669"/>
    <property type="project" value="InterPro"/>
</dbReference>
<protein>
    <recommendedName>
        <fullName evidence="5 10">Beta-galactosidase</fullName>
        <ecNumber evidence="5 10">3.2.1.23</ecNumber>
    </recommendedName>
    <alternativeName>
        <fullName evidence="9 10">Lactase</fullName>
    </alternativeName>
</protein>
<dbReference type="Pfam" id="PF00703">
    <property type="entry name" value="Glyco_hydro_2"/>
    <property type="match status" value="1"/>
</dbReference>
<evidence type="ECO:0000313" key="12">
    <source>
        <dbReference type="Proteomes" id="UP000440614"/>
    </source>
</evidence>
<dbReference type="GO" id="GO:0004565">
    <property type="term" value="F:beta-galactosidase activity"/>
    <property type="evidence" value="ECO:0007669"/>
    <property type="project" value="UniProtKB-EC"/>
</dbReference>
<dbReference type="Pfam" id="PF16353">
    <property type="entry name" value="LacZ_4"/>
    <property type="match status" value="1"/>
</dbReference>
<dbReference type="FunFam" id="3.20.20.80:FF:000121">
    <property type="entry name" value="Beta-galactosidase"/>
    <property type="match status" value="1"/>
</dbReference>
<sequence length="1036" mass="117945">MKKQLLSCCLAALGLTTAIQAQNFNEWKDPEVNSVNRSAMHTNYFAYASADEAKAGSKEDSQNFMTLNGLWKFNWVRNADARPTNFYQTSFNDKGWDNIKVPAVWELNGYGDPIYVNVGYAWRNQFQNNPPLVPTENNHVGSYRKEIVLPADWKGKDIFAHFGSVTSNMYLWVNGRYVGYSEDSKLEAEFDLTNYLKPGKNLIAFQVFRWCDGSYLEDQDFFRYSGVGRDCYLYARDKKRIQDIRVTPDLDSQYKDGTLNIAIDMKGSGTVALDLTDAQGKSVATADLKGSGKLDTTINVANPAKWTAETPNLYTLTATLKNGSTITEVIPVKVGFRKIELTGGQILVNGQPVLFKGADRHEMDPDGGYVVSLERMIQDIKVMKQLNINAVRTCHYPDDNRWYDLCDQYGLYVVAEANVESHGMGYGDKSLAKNPIYAKAHMERNQRNVQRGYNHPSIIFWSLGNEAGMGPNFEHCYTWIKNEDKTRAVQYEQAGTSEFTDIFCPMYYDYNNCIKYCEGNIDKPLIQCEYAHAMGNSQGGFKEYWDITRKYPKYQGGFIWDFVDQSCHWKNKDGVAIYGYGGDFNKYDASDNNFNDNGLISPDRVPNPHAYEVGYFYQNIWTTPADLSKGEINIYNENFFRDLSAFYLEWQLLANGEIVQNGIVSDLNVAPQQTAKLQLPFDIKNICSCKELLLNVSYKLKAAETLLPAGETIAYDQMSIRDYKAPELKLENKQSSNIAVVVPSFQDNDHNYLIVSGEDFTLEFNKHNGYLCRYDVSGTQLMEDGSALTPNFWRAPTDNDFGAGLQHRYGAWKNPELKLTSLKHDIENEQAVVRAEYDMKSIGGKLFLTYAINNKGAVKVTQKMEADKSKKVSDMFRFGMQLRMPVTFNEIEYYGRGPGENYSDRNHAARIGKYRQTVEEQFYPYIRPQETGTKTDIRWWRLLNIGGNGLQFVADAPFSASALNYTIESLDDGAGKDQRHSPEVEKANFTNFCIDKVQTGLACVNSWGAIALEKYRLPYQDYEFSFIMNPVYHKLK</sequence>
<dbReference type="InterPro" id="IPR006101">
    <property type="entry name" value="Glyco_hydro_2"/>
</dbReference>
<evidence type="ECO:0000256" key="2">
    <source>
        <dbReference type="ARBA" id="ARBA00001913"/>
    </source>
</evidence>
<dbReference type="SUPFAM" id="SSF49785">
    <property type="entry name" value="Galactose-binding domain-like"/>
    <property type="match status" value="1"/>
</dbReference>
<comment type="subunit">
    <text evidence="4">Monomer.</text>
</comment>
<evidence type="ECO:0000256" key="7">
    <source>
        <dbReference type="ARBA" id="ARBA00022837"/>
    </source>
</evidence>
<evidence type="ECO:0000256" key="4">
    <source>
        <dbReference type="ARBA" id="ARBA00011245"/>
    </source>
</evidence>
<dbReference type="SUPFAM" id="SSF74650">
    <property type="entry name" value="Galactose mutarotase-like"/>
    <property type="match status" value="1"/>
</dbReference>
<dbReference type="InterPro" id="IPR050347">
    <property type="entry name" value="Bact_Beta-galactosidase"/>
</dbReference>
<dbReference type="InterPro" id="IPR006103">
    <property type="entry name" value="Glyco_hydro_2_cat"/>
</dbReference>
<dbReference type="InterPro" id="IPR014718">
    <property type="entry name" value="GH-type_carb-bd"/>
</dbReference>
<proteinExistence type="inferred from homology"/>
<dbReference type="InterPro" id="IPR011013">
    <property type="entry name" value="Gal_mutarotase_sf_dom"/>
</dbReference>
<evidence type="ECO:0000256" key="10">
    <source>
        <dbReference type="RuleBase" id="RU361154"/>
    </source>
</evidence>
<dbReference type="InterPro" id="IPR006104">
    <property type="entry name" value="Glyco_hydro_2_N"/>
</dbReference>
<dbReference type="PANTHER" id="PTHR46323:SF2">
    <property type="entry name" value="BETA-GALACTOSIDASE"/>
    <property type="match status" value="1"/>
</dbReference>
<dbReference type="InterPro" id="IPR013783">
    <property type="entry name" value="Ig-like_fold"/>
</dbReference>
<dbReference type="InterPro" id="IPR004199">
    <property type="entry name" value="B-gal_small/dom_5"/>
</dbReference>
<keyword evidence="6 10" id="KW-0378">Hydrolase</keyword>
<evidence type="ECO:0000256" key="5">
    <source>
        <dbReference type="ARBA" id="ARBA00012756"/>
    </source>
</evidence>
<dbReference type="InterPro" id="IPR008979">
    <property type="entry name" value="Galactose-bd-like_sf"/>
</dbReference>
<gene>
    <name evidence="11" type="ORF">GAO51_03095</name>
</gene>
<evidence type="ECO:0000256" key="8">
    <source>
        <dbReference type="ARBA" id="ARBA00023295"/>
    </source>
</evidence>
<comment type="catalytic activity">
    <reaction evidence="1 10">
        <text>Hydrolysis of terminal non-reducing beta-D-galactose residues in beta-D-galactosides.</text>
        <dbReference type="EC" id="3.2.1.23"/>
    </reaction>
</comment>
<dbReference type="Gene3D" id="2.70.98.10">
    <property type="match status" value="1"/>
</dbReference>
<dbReference type="GO" id="GO:0005990">
    <property type="term" value="P:lactose catabolic process"/>
    <property type="evidence" value="ECO:0007669"/>
    <property type="project" value="TreeGrafter"/>
</dbReference>
<dbReference type="Proteomes" id="UP000440614">
    <property type="component" value="Unassembled WGS sequence"/>
</dbReference>
<dbReference type="InterPro" id="IPR017853">
    <property type="entry name" value="GH"/>
</dbReference>
<evidence type="ECO:0000256" key="6">
    <source>
        <dbReference type="ARBA" id="ARBA00022801"/>
    </source>
</evidence>
<dbReference type="EMBL" id="WCSY01000002">
    <property type="protein sequence ID" value="KAB4315589.1"/>
    <property type="molecule type" value="Genomic_DNA"/>
</dbReference>
<evidence type="ECO:0000313" key="11">
    <source>
        <dbReference type="EMBL" id="KAB4315589.1"/>
    </source>
</evidence>
<dbReference type="Gene3D" id="2.60.40.10">
    <property type="entry name" value="Immunoglobulins"/>
    <property type="match status" value="2"/>
</dbReference>
<dbReference type="InterPro" id="IPR032312">
    <property type="entry name" value="LacZ_4"/>
</dbReference>
<dbReference type="PROSITE" id="PS00719">
    <property type="entry name" value="GLYCOSYL_HYDROL_F2_1"/>
    <property type="match status" value="1"/>
</dbReference>
<evidence type="ECO:0000256" key="3">
    <source>
        <dbReference type="ARBA" id="ARBA00007401"/>
    </source>
</evidence>
<keyword evidence="7" id="KW-0106">Calcium</keyword>
<dbReference type="InterPro" id="IPR023230">
    <property type="entry name" value="Glyco_hydro_2_CS"/>
</dbReference>
<dbReference type="SMART" id="SM01038">
    <property type="entry name" value="Bgal_small_N"/>
    <property type="match status" value="1"/>
</dbReference>
<dbReference type="PANTHER" id="PTHR46323">
    <property type="entry name" value="BETA-GALACTOSIDASE"/>
    <property type="match status" value="1"/>
</dbReference>
<accession>A0A139KRX4</accession>
<dbReference type="RefSeq" id="WP_061473279.1">
    <property type="nucleotide sequence ID" value="NZ_CAXKYD010000011.1"/>
</dbReference>
<dbReference type="SUPFAM" id="SSF51445">
    <property type="entry name" value="(Trans)glycosidases"/>
    <property type="match status" value="1"/>
</dbReference>
<dbReference type="FunFam" id="2.60.40.10:FF:000680">
    <property type="entry name" value="Beta-galactosidase"/>
    <property type="match status" value="1"/>
</dbReference>
<dbReference type="EC" id="3.2.1.23" evidence="5 10"/>
<dbReference type="Pfam" id="PF02836">
    <property type="entry name" value="Glyco_hydro_2_C"/>
    <property type="match status" value="1"/>
</dbReference>
<dbReference type="InterPro" id="IPR006102">
    <property type="entry name" value="Ig-like_GH2"/>
</dbReference>
<evidence type="ECO:0000256" key="9">
    <source>
        <dbReference type="ARBA" id="ARBA00032230"/>
    </source>
</evidence>
<dbReference type="Pfam" id="PF02837">
    <property type="entry name" value="Glyco_hydro_2_N"/>
    <property type="match status" value="1"/>
</dbReference>
<organism evidence="11 12">
    <name type="scientific">Bacteroides thetaiotaomicron</name>
    <dbReference type="NCBI Taxonomy" id="818"/>
    <lineage>
        <taxon>Bacteria</taxon>
        <taxon>Pseudomonadati</taxon>
        <taxon>Bacteroidota</taxon>
        <taxon>Bacteroidia</taxon>
        <taxon>Bacteroidales</taxon>
        <taxon>Bacteroidaceae</taxon>
        <taxon>Bacteroides</taxon>
    </lineage>
</organism>
<dbReference type="GO" id="GO:0030246">
    <property type="term" value="F:carbohydrate binding"/>
    <property type="evidence" value="ECO:0007669"/>
    <property type="project" value="InterPro"/>
</dbReference>